<name>A0A5M6INI3_9PROT</name>
<comment type="caution">
    <text evidence="2">The sequence shown here is derived from an EMBL/GenBank/DDBJ whole genome shotgun (WGS) entry which is preliminary data.</text>
</comment>
<organism evidence="2 3">
    <name type="scientific">Rhodovastum atsumiense</name>
    <dbReference type="NCBI Taxonomy" id="504468"/>
    <lineage>
        <taxon>Bacteria</taxon>
        <taxon>Pseudomonadati</taxon>
        <taxon>Pseudomonadota</taxon>
        <taxon>Alphaproteobacteria</taxon>
        <taxon>Acetobacterales</taxon>
        <taxon>Acetobacteraceae</taxon>
        <taxon>Rhodovastum</taxon>
    </lineage>
</organism>
<reference evidence="2 3" key="1">
    <citation type="submission" date="2019-09" db="EMBL/GenBank/DDBJ databases">
        <title>Genome sequence of Rhodovastum atsumiense, a diverse member of the Acetobacteraceae family of non-sulfur purple photosynthetic bacteria.</title>
        <authorList>
            <person name="Meyer T."/>
            <person name="Kyndt J."/>
        </authorList>
    </citation>
    <scope>NUCLEOTIDE SEQUENCE [LARGE SCALE GENOMIC DNA]</scope>
    <source>
        <strain evidence="2 3">DSM 21279</strain>
    </source>
</reference>
<keyword evidence="1" id="KW-1133">Transmembrane helix</keyword>
<evidence type="ECO:0000256" key="1">
    <source>
        <dbReference type="SAM" id="Phobius"/>
    </source>
</evidence>
<dbReference type="Proteomes" id="UP000325255">
    <property type="component" value="Unassembled WGS sequence"/>
</dbReference>
<dbReference type="AlphaFoldDB" id="A0A5M6INI3"/>
<gene>
    <name evidence="2" type="ORF">F1189_22310</name>
</gene>
<dbReference type="EMBL" id="VWPK01000043">
    <property type="protein sequence ID" value="KAA5609826.1"/>
    <property type="molecule type" value="Genomic_DNA"/>
</dbReference>
<evidence type="ECO:0000313" key="3">
    <source>
        <dbReference type="Proteomes" id="UP000325255"/>
    </source>
</evidence>
<proteinExistence type="predicted"/>
<keyword evidence="3" id="KW-1185">Reference proteome</keyword>
<dbReference type="RefSeq" id="WP_150043092.1">
    <property type="nucleotide sequence ID" value="NZ_OW485601.1"/>
</dbReference>
<keyword evidence="1" id="KW-0472">Membrane</keyword>
<sequence length="102" mass="10862">MIIVWMSAGAAVLMAAAALLLAFIGHRHHTSRFQVIFICVLGAVCSGALAIGCSVGLRITARHDAFMQACPQDHPRHECIALWRADSVGLVIVTSPSRKDPG</sequence>
<feature type="transmembrane region" description="Helical" evidence="1">
    <location>
        <begin position="35"/>
        <end position="57"/>
    </location>
</feature>
<keyword evidence="1" id="KW-0812">Transmembrane</keyword>
<protein>
    <submittedName>
        <fullName evidence="2">Uncharacterized protein</fullName>
    </submittedName>
</protein>
<accession>A0A5M6INI3</accession>
<evidence type="ECO:0000313" key="2">
    <source>
        <dbReference type="EMBL" id="KAA5609826.1"/>
    </source>
</evidence>